<dbReference type="PANTHER" id="PTHR35184:SF1">
    <property type="entry name" value="INTEGRAL MEMBRANE PROTEIN"/>
    <property type="match status" value="1"/>
</dbReference>
<dbReference type="GO" id="GO:0005840">
    <property type="term" value="C:ribosome"/>
    <property type="evidence" value="ECO:0007669"/>
    <property type="project" value="UniProtKB-KW"/>
</dbReference>
<organism evidence="2 3">
    <name type="scientific">Rachicladosporium monterosium</name>
    <dbReference type="NCBI Taxonomy" id="1507873"/>
    <lineage>
        <taxon>Eukaryota</taxon>
        <taxon>Fungi</taxon>
        <taxon>Dikarya</taxon>
        <taxon>Ascomycota</taxon>
        <taxon>Pezizomycotina</taxon>
        <taxon>Dothideomycetes</taxon>
        <taxon>Dothideomycetidae</taxon>
        <taxon>Cladosporiales</taxon>
        <taxon>Cladosporiaceae</taxon>
        <taxon>Rachicladosporium</taxon>
    </lineage>
</organism>
<keyword evidence="1" id="KW-0472">Membrane</keyword>
<keyword evidence="1" id="KW-0812">Transmembrane</keyword>
<evidence type="ECO:0000313" key="3">
    <source>
        <dbReference type="Proteomes" id="UP001308179"/>
    </source>
</evidence>
<keyword evidence="2" id="KW-0687">Ribonucleoprotein</keyword>
<sequence length="325" mass="35639">MALSPPMASPSSFPEGPPYASTTATVGGAPTKTLDVPVTAVFLLLYVCLAATNATIFRLNRRKNHKFIISALLGGFCNVRTITCSLRIAWAFNLDNVSLIIAAEILLLAGNLILYIINLVFAQRILRARHPEIGWDPRLSFLLESLYAVIGCVLVMVISTIVLSYYTLDEYTLRICRDIYLFGSSYIFFFATLPVVILLFAFLRRPSPNHQHFGHGSTECKALVLLGSSCLCILIAGSRAGTTYMTPRPTGSPAWYDSKAAFYCFGFVPEILLLLLFVVARVDLLFKVPDDSCKIRSFEKAGEAECPVDAMKGGESEVAGQEGRV</sequence>
<name>A0ABR0L4S5_9PEZI</name>
<feature type="transmembrane region" description="Helical" evidence="1">
    <location>
        <begin position="179"/>
        <end position="202"/>
    </location>
</feature>
<feature type="transmembrane region" description="Helical" evidence="1">
    <location>
        <begin position="68"/>
        <end position="92"/>
    </location>
</feature>
<proteinExistence type="predicted"/>
<gene>
    <name evidence="2" type="primary">mrpl16_1</name>
    <name evidence="2" type="ORF">LTR32_004369</name>
</gene>
<evidence type="ECO:0000256" key="1">
    <source>
        <dbReference type="SAM" id="Phobius"/>
    </source>
</evidence>
<feature type="transmembrane region" description="Helical" evidence="1">
    <location>
        <begin position="260"/>
        <end position="280"/>
    </location>
</feature>
<dbReference type="EMBL" id="JAVRRR010000306">
    <property type="protein sequence ID" value="KAK5143518.1"/>
    <property type="molecule type" value="Genomic_DNA"/>
</dbReference>
<feature type="transmembrane region" description="Helical" evidence="1">
    <location>
        <begin position="141"/>
        <end position="167"/>
    </location>
</feature>
<keyword evidence="3" id="KW-1185">Reference proteome</keyword>
<reference evidence="2 3" key="1">
    <citation type="submission" date="2023-08" db="EMBL/GenBank/DDBJ databases">
        <title>Black Yeasts Isolated from many extreme environments.</title>
        <authorList>
            <person name="Coleine C."/>
            <person name="Stajich J.E."/>
            <person name="Selbmann L."/>
        </authorList>
    </citation>
    <scope>NUCLEOTIDE SEQUENCE [LARGE SCALE GENOMIC DNA]</scope>
    <source>
        <strain evidence="2 3">CCFEE 5386</strain>
    </source>
</reference>
<accession>A0ABR0L4S5</accession>
<keyword evidence="2" id="KW-0689">Ribosomal protein</keyword>
<evidence type="ECO:0000313" key="2">
    <source>
        <dbReference type="EMBL" id="KAK5143518.1"/>
    </source>
</evidence>
<comment type="caution">
    <text evidence="2">The sequence shown here is derived from an EMBL/GenBank/DDBJ whole genome shotgun (WGS) entry which is preliminary data.</text>
</comment>
<dbReference type="Proteomes" id="UP001308179">
    <property type="component" value="Unassembled WGS sequence"/>
</dbReference>
<dbReference type="PANTHER" id="PTHR35184">
    <property type="entry name" value="YALI0C10208P"/>
    <property type="match status" value="1"/>
</dbReference>
<dbReference type="InterPro" id="IPR021460">
    <property type="entry name" value="DUF3112"/>
</dbReference>
<feature type="transmembrane region" description="Helical" evidence="1">
    <location>
        <begin position="36"/>
        <end position="56"/>
    </location>
</feature>
<keyword evidence="1" id="KW-1133">Transmembrane helix</keyword>
<feature type="transmembrane region" description="Helical" evidence="1">
    <location>
        <begin position="98"/>
        <end position="121"/>
    </location>
</feature>
<feature type="transmembrane region" description="Helical" evidence="1">
    <location>
        <begin position="222"/>
        <end position="240"/>
    </location>
</feature>
<protein>
    <submittedName>
        <fullName evidence="2">39S ribosomal protein L16, mitochondrial</fullName>
    </submittedName>
</protein>
<dbReference type="Pfam" id="PF11309">
    <property type="entry name" value="DUF3112"/>
    <property type="match status" value="1"/>
</dbReference>